<dbReference type="Proteomes" id="UP001172386">
    <property type="component" value="Unassembled WGS sequence"/>
</dbReference>
<protein>
    <submittedName>
        <fullName evidence="1">Uncharacterized protein</fullName>
    </submittedName>
</protein>
<dbReference type="EMBL" id="JAPDRQ010000004">
    <property type="protein sequence ID" value="KAJ9664205.1"/>
    <property type="molecule type" value="Genomic_DNA"/>
</dbReference>
<evidence type="ECO:0000313" key="2">
    <source>
        <dbReference type="Proteomes" id="UP001172386"/>
    </source>
</evidence>
<proteinExistence type="predicted"/>
<name>A0ACC3AJY7_9EURO</name>
<comment type="caution">
    <text evidence="1">The sequence shown here is derived from an EMBL/GenBank/DDBJ whole genome shotgun (WGS) entry which is preliminary data.</text>
</comment>
<organism evidence="1 2">
    <name type="scientific">Neophaeococcomyces mojaviensis</name>
    <dbReference type="NCBI Taxonomy" id="3383035"/>
    <lineage>
        <taxon>Eukaryota</taxon>
        <taxon>Fungi</taxon>
        <taxon>Dikarya</taxon>
        <taxon>Ascomycota</taxon>
        <taxon>Pezizomycotina</taxon>
        <taxon>Eurotiomycetes</taxon>
        <taxon>Chaetothyriomycetidae</taxon>
        <taxon>Chaetothyriales</taxon>
        <taxon>Chaetothyriales incertae sedis</taxon>
        <taxon>Neophaeococcomyces</taxon>
    </lineage>
</organism>
<keyword evidence="2" id="KW-1185">Reference proteome</keyword>
<evidence type="ECO:0000313" key="1">
    <source>
        <dbReference type="EMBL" id="KAJ9664205.1"/>
    </source>
</evidence>
<accession>A0ACC3AJY7</accession>
<gene>
    <name evidence="1" type="ORF">H2198_000423</name>
</gene>
<reference evidence="1" key="1">
    <citation type="submission" date="2022-10" db="EMBL/GenBank/DDBJ databases">
        <title>Culturing micro-colonial fungi from biological soil crusts in the Mojave desert and describing Neophaeococcomyces mojavensis, and introducing the new genera and species Taxawa tesnikishii.</title>
        <authorList>
            <person name="Kurbessoian T."/>
            <person name="Stajich J.E."/>
        </authorList>
    </citation>
    <scope>NUCLEOTIDE SEQUENCE</scope>
    <source>
        <strain evidence="1">JES_112</strain>
    </source>
</reference>
<sequence length="324" mass="36840">MGRTTFINKYADSGNVAQSTHEERKLINERNREYREPRRAQRKAKNIFKLHGGDSTDLRPNNGPRSTTAWKKQTSYDSKIFQSIENVDLSEPPPNNRICLEPPHPQSAVVNVCPRLGSPIDPFDTSSVPPTATVLQLLRYYKEVYYTSLWTRIWYAFDGDLDTWGIVRCPPEQIILECMHNRARIYTLLADLGCQLKYTEGLNPRVNTYHLIQRAMQSFREEFETSPKVDGGMLCDALHLYLAESAINQEEAAKAHLAGLRAIVQRIIDQGDRIIKPQAALVALVDVGLSKQLLSDPAKVRERTPEFLGELDMGHLKSRVYSTD</sequence>